<reference evidence="3 4" key="1">
    <citation type="submission" date="2016-10" db="EMBL/GenBank/DDBJ databases">
        <authorList>
            <person name="de Groot N.N."/>
        </authorList>
    </citation>
    <scope>NUCLEOTIDE SEQUENCE [LARGE SCALE GENOMIC DNA]</scope>
    <source>
        <strain evidence="3 4">DSM 12130</strain>
    </source>
</reference>
<dbReference type="Proteomes" id="UP000199073">
    <property type="component" value="Unassembled WGS sequence"/>
</dbReference>
<evidence type="ECO:0000313" key="4">
    <source>
        <dbReference type="Proteomes" id="UP000199073"/>
    </source>
</evidence>
<feature type="domain" description="N-acetyltransferase" evidence="2">
    <location>
        <begin position="3"/>
        <end position="162"/>
    </location>
</feature>
<protein>
    <submittedName>
        <fullName evidence="3">Acetyltransferase (GNAT) family protein</fullName>
    </submittedName>
</protein>
<dbReference type="Gene3D" id="3.40.630.30">
    <property type="match status" value="1"/>
</dbReference>
<dbReference type="InterPro" id="IPR016181">
    <property type="entry name" value="Acyl_CoA_acyltransferase"/>
</dbReference>
<evidence type="ECO:0000313" key="3">
    <source>
        <dbReference type="EMBL" id="SDP42276.1"/>
    </source>
</evidence>
<dbReference type="CDD" id="cd04301">
    <property type="entry name" value="NAT_SF"/>
    <property type="match status" value="1"/>
</dbReference>
<dbReference type="RefSeq" id="WP_092223741.1">
    <property type="nucleotide sequence ID" value="NZ_FNJI01000019.1"/>
</dbReference>
<dbReference type="Pfam" id="PF00583">
    <property type="entry name" value="Acetyltransf_1"/>
    <property type="match status" value="1"/>
</dbReference>
<dbReference type="EMBL" id="FNJI01000019">
    <property type="protein sequence ID" value="SDP42276.1"/>
    <property type="molecule type" value="Genomic_DNA"/>
</dbReference>
<keyword evidence="4" id="KW-1185">Reference proteome</keyword>
<keyword evidence="1 3" id="KW-0808">Transferase</keyword>
<dbReference type="InterPro" id="IPR050769">
    <property type="entry name" value="NAT_camello-type"/>
</dbReference>
<dbReference type="PANTHER" id="PTHR13947:SF37">
    <property type="entry name" value="LD18367P"/>
    <property type="match status" value="1"/>
</dbReference>
<evidence type="ECO:0000256" key="1">
    <source>
        <dbReference type="ARBA" id="ARBA00022679"/>
    </source>
</evidence>
<dbReference type="InterPro" id="IPR000182">
    <property type="entry name" value="GNAT_dom"/>
</dbReference>
<dbReference type="OrthoDB" id="273614at2"/>
<proteinExistence type="predicted"/>
<dbReference type="SUPFAM" id="SSF55729">
    <property type="entry name" value="Acyl-CoA N-acyltransferases (Nat)"/>
    <property type="match status" value="1"/>
</dbReference>
<sequence>MDIIFQKPKPGDIGWLISVHGKSYAKQFNFDAEFEIDIARKVIAFLEAKNDFNLLLIANADHCRAGSIAVSEKAGDTAFINFVLVLEEFRQFGIATGLLKTVIDHCRSANFRKIYLETYSCLSDARRLYKKFGFTPYKTKKGVAKYGQFFDQEFWEMRIDDD</sequence>
<dbReference type="STRING" id="91360.SAMN05660330_02728"/>
<gene>
    <name evidence="3" type="ORF">SAMN05660330_02728</name>
</gene>
<dbReference type="GO" id="GO:0008080">
    <property type="term" value="F:N-acetyltransferase activity"/>
    <property type="evidence" value="ECO:0007669"/>
    <property type="project" value="InterPro"/>
</dbReference>
<dbReference type="PANTHER" id="PTHR13947">
    <property type="entry name" value="GNAT FAMILY N-ACETYLTRANSFERASE"/>
    <property type="match status" value="1"/>
</dbReference>
<dbReference type="AlphaFoldDB" id="A0A1H0SM96"/>
<organism evidence="3 4">
    <name type="scientific">Desulforhopalus singaporensis</name>
    <dbReference type="NCBI Taxonomy" id="91360"/>
    <lineage>
        <taxon>Bacteria</taxon>
        <taxon>Pseudomonadati</taxon>
        <taxon>Thermodesulfobacteriota</taxon>
        <taxon>Desulfobulbia</taxon>
        <taxon>Desulfobulbales</taxon>
        <taxon>Desulfocapsaceae</taxon>
        <taxon>Desulforhopalus</taxon>
    </lineage>
</organism>
<name>A0A1H0SM96_9BACT</name>
<dbReference type="PROSITE" id="PS51186">
    <property type="entry name" value="GNAT"/>
    <property type="match status" value="1"/>
</dbReference>
<accession>A0A1H0SM96</accession>
<evidence type="ECO:0000259" key="2">
    <source>
        <dbReference type="PROSITE" id="PS51186"/>
    </source>
</evidence>